<evidence type="ECO:0000256" key="5">
    <source>
        <dbReference type="ARBA" id="ARBA00022692"/>
    </source>
</evidence>
<evidence type="ECO:0000256" key="10">
    <source>
        <dbReference type="ARBA" id="ARBA00023170"/>
    </source>
</evidence>
<evidence type="ECO:0000256" key="9">
    <source>
        <dbReference type="ARBA" id="ARBA00023136"/>
    </source>
</evidence>
<dbReference type="GO" id="GO:0005886">
    <property type="term" value="C:plasma membrane"/>
    <property type="evidence" value="ECO:0007669"/>
    <property type="project" value="UniProtKB-SubCell"/>
</dbReference>
<protein>
    <recommendedName>
        <fullName evidence="13">Leucine-rich repeat-containing N-terminal plant-type domain-containing protein</fullName>
    </recommendedName>
</protein>
<evidence type="ECO:0000256" key="6">
    <source>
        <dbReference type="ARBA" id="ARBA00022729"/>
    </source>
</evidence>
<keyword evidence="15" id="KW-1185">Reference proteome</keyword>
<keyword evidence="9" id="KW-0472">Membrane</keyword>
<name>A0AAF0X8H2_DAUCS</name>
<comment type="similarity">
    <text evidence="2">Belongs to the RLP family.</text>
</comment>
<dbReference type="SUPFAM" id="SSF52058">
    <property type="entry name" value="L domain-like"/>
    <property type="match status" value="3"/>
</dbReference>
<dbReference type="InterPro" id="IPR003591">
    <property type="entry name" value="Leu-rich_rpt_typical-subtyp"/>
</dbReference>
<evidence type="ECO:0000256" key="7">
    <source>
        <dbReference type="ARBA" id="ARBA00022737"/>
    </source>
</evidence>
<dbReference type="AlphaFoldDB" id="A0AAF0X8H2"/>
<dbReference type="Gene3D" id="3.80.10.10">
    <property type="entry name" value="Ribonuclease Inhibitor"/>
    <property type="match status" value="5"/>
</dbReference>
<evidence type="ECO:0000256" key="3">
    <source>
        <dbReference type="ARBA" id="ARBA00022475"/>
    </source>
</evidence>
<dbReference type="FunFam" id="3.80.10.10:FF:000095">
    <property type="entry name" value="LRR receptor-like serine/threonine-protein kinase GSO1"/>
    <property type="match status" value="1"/>
</dbReference>
<evidence type="ECO:0000313" key="14">
    <source>
        <dbReference type="EMBL" id="WOH03145.1"/>
    </source>
</evidence>
<feature type="signal peptide" evidence="12">
    <location>
        <begin position="1"/>
        <end position="22"/>
    </location>
</feature>
<keyword evidence="6 12" id="KW-0732">Signal</keyword>
<evidence type="ECO:0000259" key="13">
    <source>
        <dbReference type="Pfam" id="PF08263"/>
    </source>
</evidence>
<dbReference type="Pfam" id="PF00560">
    <property type="entry name" value="LRR_1"/>
    <property type="match status" value="6"/>
</dbReference>
<evidence type="ECO:0000256" key="11">
    <source>
        <dbReference type="ARBA" id="ARBA00023180"/>
    </source>
</evidence>
<comment type="subcellular location">
    <subcellularLocation>
        <location evidence="1">Cell membrane</location>
        <topology evidence="1">Single-pass type I membrane protein</topology>
    </subcellularLocation>
</comment>
<dbReference type="Proteomes" id="UP000077755">
    <property type="component" value="Chromosome 5"/>
</dbReference>
<evidence type="ECO:0000313" key="15">
    <source>
        <dbReference type="Proteomes" id="UP000077755"/>
    </source>
</evidence>
<dbReference type="EMBL" id="CP093347">
    <property type="protein sequence ID" value="WOH03145.1"/>
    <property type="molecule type" value="Genomic_DNA"/>
</dbReference>
<organism evidence="14 15">
    <name type="scientific">Daucus carota subsp. sativus</name>
    <name type="common">Carrot</name>
    <dbReference type="NCBI Taxonomy" id="79200"/>
    <lineage>
        <taxon>Eukaryota</taxon>
        <taxon>Viridiplantae</taxon>
        <taxon>Streptophyta</taxon>
        <taxon>Embryophyta</taxon>
        <taxon>Tracheophyta</taxon>
        <taxon>Spermatophyta</taxon>
        <taxon>Magnoliopsida</taxon>
        <taxon>eudicotyledons</taxon>
        <taxon>Gunneridae</taxon>
        <taxon>Pentapetalae</taxon>
        <taxon>asterids</taxon>
        <taxon>campanulids</taxon>
        <taxon>Apiales</taxon>
        <taxon>Apiaceae</taxon>
        <taxon>Apioideae</taxon>
        <taxon>Scandiceae</taxon>
        <taxon>Daucinae</taxon>
        <taxon>Daucus</taxon>
        <taxon>Daucus sect. Daucus</taxon>
    </lineage>
</organism>
<reference evidence="14" key="1">
    <citation type="journal article" date="2016" name="Nat. Genet.">
        <title>A high-quality carrot genome assembly provides new insights into carotenoid accumulation and asterid genome evolution.</title>
        <authorList>
            <person name="Iorizzo M."/>
            <person name="Ellison S."/>
            <person name="Senalik D."/>
            <person name="Zeng P."/>
            <person name="Satapoomin P."/>
            <person name="Huang J."/>
            <person name="Bowman M."/>
            <person name="Iovene M."/>
            <person name="Sanseverino W."/>
            <person name="Cavagnaro P."/>
            <person name="Yildiz M."/>
            <person name="Macko-Podgorni A."/>
            <person name="Moranska E."/>
            <person name="Grzebelus E."/>
            <person name="Grzebelus D."/>
            <person name="Ashrafi H."/>
            <person name="Zheng Z."/>
            <person name="Cheng S."/>
            <person name="Spooner D."/>
            <person name="Van Deynze A."/>
            <person name="Simon P."/>
        </authorList>
    </citation>
    <scope>NUCLEOTIDE SEQUENCE</scope>
    <source>
        <tissue evidence="14">Leaf</tissue>
    </source>
</reference>
<reference evidence="14" key="2">
    <citation type="submission" date="2022-03" db="EMBL/GenBank/DDBJ databases">
        <title>Draft title - Genomic analysis of global carrot germplasm unveils the trajectory of domestication and the origin of high carotenoid orange carrot.</title>
        <authorList>
            <person name="Iorizzo M."/>
            <person name="Ellison S."/>
            <person name="Senalik D."/>
            <person name="Macko-Podgorni A."/>
            <person name="Grzebelus D."/>
            <person name="Bostan H."/>
            <person name="Rolling W."/>
            <person name="Curaba J."/>
            <person name="Simon P."/>
        </authorList>
    </citation>
    <scope>NUCLEOTIDE SEQUENCE</scope>
    <source>
        <tissue evidence="14">Leaf</tissue>
    </source>
</reference>
<dbReference type="SMART" id="SM00369">
    <property type="entry name" value="LRR_TYP"/>
    <property type="match status" value="11"/>
</dbReference>
<dbReference type="Pfam" id="PF08263">
    <property type="entry name" value="LRRNT_2"/>
    <property type="match status" value="1"/>
</dbReference>
<dbReference type="InterPro" id="IPR013210">
    <property type="entry name" value="LRR_N_plant-typ"/>
</dbReference>
<evidence type="ECO:0000256" key="4">
    <source>
        <dbReference type="ARBA" id="ARBA00022614"/>
    </source>
</evidence>
<keyword evidence="3" id="KW-1003">Cell membrane</keyword>
<proteinExistence type="inferred from homology"/>
<dbReference type="PANTHER" id="PTHR48052:SF66">
    <property type="entry name" value="OS02G0610000 PROTEIN"/>
    <property type="match status" value="1"/>
</dbReference>
<keyword evidence="10" id="KW-0675">Receptor</keyword>
<gene>
    <name evidence="14" type="ORF">DCAR_0522539</name>
</gene>
<dbReference type="InterPro" id="IPR032675">
    <property type="entry name" value="LRR_dom_sf"/>
</dbReference>
<feature type="chain" id="PRO_5042226146" description="Leucine-rich repeat-containing N-terminal plant-type domain-containing protein" evidence="12">
    <location>
        <begin position="23"/>
        <end position="934"/>
    </location>
</feature>
<dbReference type="Pfam" id="PF13855">
    <property type="entry name" value="LRR_8"/>
    <property type="match status" value="3"/>
</dbReference>
<accession>A0AAF0X8H2</accession>
<dbReference type="PRINTS" id="PR00019">
    <property type="entry name" value="LEURICHRPT"/>
</dbReference>
<keyword evidence="7" id="KW-0677">Repeat</keyword>
<keyword evidence="5" id="KW-0812">Transmembrane</keyword>
<dbReference type="FunFam" id="3.80.10.10:FF:000111">
    <property type="entry name" value="LRR receptor-like serine/threonine-protein kinase ERECTA"/>
    <property type="match status" value="1"/>
</dbReference>
<sequence length="934" mass="103276">MGSYTISNHVFLILMHILYAIAKSNVLPQATVTLCHDHERSALLQFKQSLSLNKSASYDPSAYPKTESWKASGEFSSDCCSWYGVECDDTTGYVVGLHLGSSLLYGPLRSNSTIFSLVHLQTLNLADNNFRTSPIPPEIAQLSSLINLNLSLSGFSGQIPPQLSGMSNLTSIDLSTNKFCGGFPVAIFDLPALLVLNVSGNKNLTGFLPEFNQTNSLTALELASTKFSGNLPAAIGNLQSLAKLQLEECLFSGSIPASIGNLTELTYLSLSSNMFTKQGKLIWLDRLIKLTVLSLEDTNLYGDIPPSLANLTRLTTLSLGSNNFSGVIPLWLMNMTQLTTLSLHQNKLAGPIKSSFSQLKNLESLYLHDNNLIGTVEAGIFLSLEKLTSLTLSYNKITLLAHHPVNFTLPKLKMLQLSQCNLSEIPYFLKFQNSLEVLLLRGNNIHGEIPHWIWNASDHLETIDLSANFLTAMKHNPMALQSKSLIVIDISNNMLKGNLPLPPPNTVQYIVSNNRLTGDIPPMICDGKSIKILDLSNNSMSGPLPQCLSSSLEALILQENNFSGTVPQICPSECNLRVMDLSRNQLSGEVPKSLLNCNMLQILDLSNNQMEQTFPNWLGNLPQLQVLLLRSNKFHGAVGSPRIHTEFPMLRIIDLSQNSFTGNLPLEYIKIWNAMKVFRPDIEMYINTEVNFENRRVQWTESFQSSIILTNKGVKRVYIKILNTFTAVDLSSNKFTGKIPEHFGSLEALRLLDLSNNELMGPIPPSLGNLTQLESLDLSHNKLSGFIPQELAAQLNFLEFFNVSYNNLSGPIPQGLQFKTFDNNSYIGNSGLCGFPLSKICGCVQSLAADDDEEEDDNNISDDQFPGGFDWVFILSGLGSGLVTGFVMGNILTDKHPWLIAGIAQKLRGKQKNMKRRKRQIIPDQTMVQVCNHK</sequence>
<dbReference type="GO" id="GO:0006952">
    <property type="term" value="P:defense response"/>
    <property type="evidence" value="ECO:0007669"/>
    <property type="project" value="UniProtKB-ARBA"/>
</dbReference>
<feature type="domain" description="Leucine-rich repeat-containing N-terminal plant-type" evidence="13">
    <location>
        <begin position="36"/>
        <end position="88"/>
    </location>
</feature>
<evidence type="ECO:0000256" key="2">
    <source>
        <dbReference type="ARBA" id="ARBA00009592"/>
    </source>
</evidence>
<keyword evidence="11" id="KW-0325">Glycoprotein</keyword>
<evidence type="ECO:0000256" key="12">
    <source>
        <dbReference type="SAM" id="SignalP"/>
    </source>
</evidence>
<keyword evidence="8" id="KW-1133">Transmembrane helix</keyword>
<evidence type="ECO:0000256" key="8">
    <source>
        <dbReference type="ARBA" id="ARBA00022989"/>
    </source>
</evidence>
<evidence type="ECO:0000256" key="1">
    <source>
        <dbReference type="ARBA" id="ARBA00004251"/>
    </source>
</evidence>
<dbReference type="PANTHER" id="PTHR48052">
    <property type="entry name" value="UNNAMED PRODUCT"/>
    <property type="match status" value="1"/>
</dbReference>
<dbReference type="GO" id="GO:0051707">
    <property type="term" value="P:response to other organism"/>
    <property type="evidence" value="ECO:0007669"/>
    <property type="project" value="UniProtKB-ARBA"/>
</dbReference>
<keyword evidence="4" id="KW-0433">Leucine-rich repeat</keyword>
<dbReference type="FunFam" id="3.80.10.10:FF:000041">
    <property type="entry name" value="LRR receptor-like serine/threonine-protein kinase ERECTA"/>
    <property type="match status" value="2"/>
</dbReference>
<dbReference type="InterPro" id="IPR001611">
    <property type="entry name" value="Leu-rich_rpt"/>
</dbReference>